<evidence type="ECO:0000256" key="1">
    <source>
        <dbReference type="ARBA" id="ARBA00012552"/>
    </source>
</evidence>
<dbReference type="SUPFAM" id="SSF52540">
    <property type="entry name" value="P-loop containing nucleoside triphosphate hydrolases"/>
    <property type="match status" value="1"/>
</dbReference>
<dbReference type="AlphaFoldDB" id="A0A1S6Q5R2"/>
<evidence type="ECO:0000259" key="10">
    <source>
        <dbReference type="PROSITE" id="PS51192"/>
    </source>
</evidence>
<dbReference type="EC" id="3.6.4.13" evidence="1"/>
<keyword evidence="2" id="KW-0547">Nucleotide-binding</keyword>
<dbReference type="GO" id="GO:0003724">
    <property type="term" value="F:RNA helicase activity"/>
    <property type="evidence" value="ECO:0007669"/>
    <property type="project" value="UniProtKB-EC"/>
</dbReference>
<dbReference type="PROSITE" id="PS51194">
    <property type="entry name" value="HELICASE_CTER"/>
    <property type="match status" value="1"/>
</dbReference>
<evidence type="ECO:0000256" key="4">
    <source>
        <dbReference type="ARBA" id="ARBA00022806"/>
    </source>
</evidence>
<feature type="compositionally biased region" description="Gly residues" evidence="9">
    <location>
        <begin position="822"/>
        <end position="838"/>
    </location>
</feature>
<evidence type="ECO:0000256" key="6">
    <source>
        <dbReference type="ARBA" id="ARBA00022884"/>
    </source>
</evidence>
<feature type="region of interest" description="Disordered" evidence="9">
    <location>
        <begin position="795"/>
        <end position="838"/>
    </location>
</feature>
<keyword evidence="3" id="KW-0378">Hydrolase</keyword>
<dbReference type="SMART" id="SM00487">
    <property type="entry name" value="DEXDc"/>
    <property type="match status" value="1"/>
</dbReference>
<feature type="region of interest" description="Disordered" evidence="9">
    <location>
        <begin position="183"/>
        <end position="354"/>
    </location>
</feature>
<proteinExistence type="evidence at transcript level"/>
<dbReference type="GO" id="GO:0016787">
    <property type="term" value="F:hydrolase activity"/>
    <property type="evidence" value="ECO:0007669"/>
    <property type="project" value="UniProtKB-KW"/>
</dbReference>
<name>A0A1S6Q5R2_9ANNE</name>
<evidence type="ECO:0000256" key="2">
    <source>
        <dbReference type="ARBA" id="ARBA00022741"/>
    </source>
</evidence>
<dbReference type="CDD" id="cd18787">
    <property type="entry name" value="SF2_C_DEAD"/>
    <property type="match status" value="1"/>
</dbReference>
<dbReference type="PROSITE" id="PS51192">
    <property type="entry name" value="HELICASE_ATP_BIND_1"/>
    <property type="match status" value="1"/>
</dbReference>
<dbReference type="Pfam" id="PF00270">
    <property type="entry name" value="DEAD"/>
    <property type="match status" value="1"/>
</dbReference>
<evidence type="ECO:0000313" key="12">
    <source>
        <dbReference type="EMBL" id="AQV09902.1"/>
    </source>
</evidence>
<evidence type="ECO:0000256" key="5">
    <source>
        <dbReference type="ARBA" id="ARBA00022840"/>
    </source>
</evidence>
<keyword evidence="4" id="KW-0347">Helicase</keyword>
<feature type="compositionally biased region" description="Low complexity" evidence="9">
    <location>
        <begin position="205"/>
        <end position="214"/>
    </location>
</feature>
<evidence type="ECO:0000256" key="3">
    <source>
        <dbReference type="ARBA" id="ARBA00022801"/>
    </source>
</evidence>
<dbReference type="CDD" id="cd18051">
    <property type="entry name" value="DEADc_DDX3"/>
    <property type="match status" value="1"/>
</dbReference>
<keyword evidence="6" id="KW-0694">RNA-binding</keyword>
<dbReference type="FunFam" id="3.40.50.300:FF:000160">
    <property type="entry name" value="ATP-dependent RNA helicase DDX3X"/>
    <property type="match status" value="1"/>
</dbReference>
<dbReference type="InterPro" id="IPR000629">
    <property type="entry name" value="RNA-helicase_DEAD-box_CS"/>
</dbReference>
<dbReference type="InterPro" id="IPR027417">
    <property type="entry name" value="P-loop_NTPase"/>
</dbReference>
<dbReference type="PROSITE" id="PS00039">
    <property type="entry name" value="DEAD_ATP_HELICASE"/>
    <property type="match status" value="1"/>
</dbReference>
<dbReference type="InterPro" id="IPR011545">
    <property type="entry name" value="DEAD/DEAH_box_helicase_dom"/>
</dbReference>
<dbReference type="GO" id="GO:0005524">
    <property type="term" value="F:ATP binding"/>
    <property type="evidence" value="ECO:0007669"/>
    <property type="project" value="UniProtKB-KW"/>
</dbReference>
<dbReference type="Pfam" id="PF00271">
    <property type="entry name" value="Helicase_C"/>
    <property type="match status" value="1"/>
</dbReference>
<organism evidence="12">
    <name type="scientific">Aeolosoma viride</name>
    <dbReference type="NCBI Taxonomy" id="394736"/>
    <lineage>
        <taxon>Eukaryota</taxon>
        <taxon>Metazoa</taxon>
        <taxon>Spiralia</taxon>
        <taxon>Lophotrochozoa</taxon>
        <taxon>Annelida</taxon>
        <taxon>Clitellata</taxon>
        <taxon>Oligochaeta</taxon>
        <taxon>Crassiclitellata</taxon>
        <taxon>Lumbricina</taxon>
        <taxon>Aeolosomatidae</taxon>
        <taxon>Aeolosoma</taxon>
    </lineage>
</organism>
<sequence>MRARFLCKFVASGNRLNCKNNYKKRNMPDESSRNVAGLEQQVAGLDINRGSSADRGGRGGNGGSRNQAAAQQQYMNYVRNQERYFQSGGAQGNTNGGGAPQGGKYVPPQRRSDGVNVDARPQYNNRYDGNAPPPADQFNSLPRSSNMDGYGYQQQQQQPPQPPPQHVPIPQQYQMQQNDNRVNRGWSMDRDGPDASRAPPPAQWNNNNSQQMRRNNSESHNDNWPGITAPPFSNPTQQQFIGYSQPRPEVPYDASRMAPRFNNVPFNAMQAPNRGMSDFGNNRGGNSARSGSSSGGRWDNLDDSSRGGQGQSRGSQPQQQQQTQRWDRKSGGGDYGGGCGGHWSQGDSGLTAEDWAGLQPRNDRIELELFHAEPTGINFDKYEDIPVEATGEDCPRNIENFSDVELGEIITNNIALSKCGRPTPVQKWAIPIVINHRDVMACAQTGSGKTAAFLLPILSQIFNTGPHDYCREGENRYSQRRQYPLALVLAPTRELATQIFDEARKFAYRSRVRPQVVYGGVDIGNQMREISKGCHLLVATPGRLVDMMERGRVGLDNVKFLVLDEADRMLDMGFEPQIRRIVEQDTMPGPGKRQTLMFSATFPREMQVLARDFLHNYIFLAVGRVGSTSENITQKVVWVEEHEKRSFLLDLLNASGPDSLTLVFVETKKGADTLEDFLSSEGYPVTSIHGDRSQREREDALRTFREGRKPILVATAVAARGLDIPNVKHVINFDLPTDIEEYVHRIGRTGRVGNLGLATSFFNDKNKNIVKDLLDLLIESKQNVPTWLESLGYESRSSQGTGRRQPKKFGAFGGRDYRHQSGRGGGKQQTMPGGGQGSFNGFVPINYQQFSYGGTYGGTYSSGGQSGTDWWGN</sequence>
<dbReference type="SMART" id="SM00490">
    <property type="entry name" value="HELICc"/>
    <property type="match status" value="1"/>
</dbReference>
<evidence type="ECO:0000256" key="7">
    <source>
        <dbReference type="ARBA" id="ARBA00024358"/>
    </source>
</evidence>
<dbReference type="GO" id="GO:0003723">
    <property type="term" value="F:RNA binding"/>
    <property type="evidence" value="ECO:0007669"/>
    <property type="project" value="UniProtKB-KW"/>
</dbReference>
<feature type="region of interest" description="Disordered" evidence="9">
    <location>
        <begin position="44"/>
        <end position="69"/>
    </location>
</feature>
<comment type="similarity">
    <text evidence="7">Belongs to the DEAD box helicase family. DDX3/DED1 subfamily.</text>
</comment>
<dbReference type="FunFam" id="3.40.50.300:FF:000008">
    <property type="entry name" value="ATP-dependent RNA helicase RhlB"/>
    <property type="match status" value="1"/>
</dbReference>
<feature type="compositionally biased region" description="Low complexity" evidence="9">
    <location>
        <begin position="280"/>
        <end position="297"/>
    </location>
</feature>
<dbReference type="EMBL" id="KY079096">
    <property type="protein sequence ID" value="AQV09902.1"/>
    <property type="molecule type" value="mRNA"/>
</dbReference>
<evidence type="ECO:0000256" key="8">
    <source>
        <dbReference type="ARBA" id="ARBA00047984"/>
    </source>
</evidence>
<evidence type="ECO:0000256" key="9">
    <source>
        <dbReference type="SAM" id="MobiDB-lite"/>
    </source>
</evidence>
<feature type="compositionally biased region" description="Gly residues" evidence="9">
    <location>
        <begin position="332"/>
        <end position="343"/>
    </location>
</feature>
<feature type="region of interest" description="Disordered" evidence="9">
    <location>
        <begin position="86"/>
        <end position="170"/>
    </location>
</feature>
<feature type="compositionally biased region" description="Gly residues" evidence="9">
    <location>
        <begin position="89"/>
        <end position="101"/>
    </location>
</feature>
<feature type="compositionally biased region" description="Polar residues" evidence="9">
    <location>
        <begin position="137"/>
        <end position="147"/>
    </location>
</feature>
<feature type="compositionally biased region" description="Low complexity" evidence="9">
    <location>
        <begin position="312"/>
        <end position="324"/>
    </location>
</feature>
<reference evidence="12" key="1">
    <citation type="submission" date="2016-11" db="EMBL/GenBank/DDBJ databases">
        <title>Aeolosoma viride, a potential animal model for studies of regeneration.</title>
        <authorList>
            <person name="Hsieh Y.-W."/>
            <person name="Chen J.-H."/>
        </authorList>
    </citation>
    <scope>NUCLEOTIDE SEQUENCE</scope>
</reference>
<dbReference type="InterPro" id="IPR014001">
    <property type="entry name" value="Helicase_ATP-bd"/>
</dbReference>
<comment type="catalytic activity">
    <reaction evidence="8">
        <text>ATP + H2O = ADP + phosphate + H(+)</text>
        <dbReference type="Rhea" id="RHEA:13065"/>
        <dbReference type="ChEBI" id="CHEBI:15377"/>
        <dbReference type="ChEBI" id="CHEBI:15378"/>
        <dbReference type="ChEBI" id="CHEBI:30616"/>
        <dbReference type="ChEBI" id="CHEBI:43474"/>
        <dbReference type="ChEBI" id="CHEBI:456216"/>
        <dbReference type="EC" id="3.6.4.13"/>
    </reaction>
</comment>
<feature type="domain" description="Helicase ATP-binding" evidence="10">
    <location>
        <begin position="430"/>
        <end position="620"/>
    </location>
</feature>
<protein>
    <recommendedName>
        <fullName evidence="1">RNA helicase</fullName>
        <ecNumber evidence="1">3.6.4.13</ecNumber>
    </recommendedName>
</protein>
<evidence type="ECO:0000259" key="11">
    <source>
        <dbReference type="PROSITE" id="PS51194"/>
    </source>
</evidence>
<dbReference type="InterPro" id="IPR001650">
    <property type="entry name" value="Helicase_C-like"/>
</dbReference>
<dbReference type="Gene3D" id="3.40.50.300">
    <property type="entry name" value="P-loop containing nucleotide triphosphate hydrolases"/>
    <property type="match status" value="2"/>
</dbReference>
<feature type="domain" description="Helicase C-terminal" evidence="11">
    <location>
        <begin position="631"/>
        <end position="792"/>
    </location>
</feature>
<accession>A0A1S6Q5R2</accession>
<keyword evidence="5" id="KW-0067">ATP-binding</keyword>
<dbReference type="PANTHER" id="PTHR47958">
    <property type="entry name" value="ATP-DEPENDENT RNA HELICASE DBP3"/>
    <property type="match status" value="1"/>
</dbReference>